<organism evidence="1 2">
    <name type="scientific">Iphiclides podalirius</name>
    <name type="common">scarce swallowtail</name>
    <dbReference type="NCBI Taxonomy" id="110791"/>
    <lineage>
        <taxon>Eukaryota</taxon>
        <taxon>Metazoa</taxon>
        <taxon>Ecdysozoa</taxon>
        <taxon>Arthropoda</taxon>
        <taxon>Hexapoda</taxon>
        <taxon>Insecta</taxon>
        <taxon>Pterygota</taxon>
        <taxon>Neoptera</taxon>
        <taxon>Endopterygota</taxon>
        <taxon>Lepidoptera</taxon>
        <taxon>Glossata</taxon>
        <taxon>Ditrysia</taxon>
        <taxon>Papilionoidea</taxon>
        <taxon>Papilionidae</taxon>
        <taxon>Papilioninae</taxon>
        <taxon>Iphiclides</taxon>
    </lineage>
</organism>
<accession>A0ABN8I817</accession>
<evidence type="ECO:0000313" key="2">
    <source>
        <dbReference type="Proteomes" id="UP000837857"/>
    </source>
</evidence>
<reference evidence="1" key="1">
    <citation type="submission" date="2022-03" db="EMBL/GenBank/DDBJ databases">
        <authorList>
            <person name="Martin H S."/>
        </authorList>
    </citation>
    <scope>NUCLEOTIDE SEQUENCE</scope>
</reference>
<sequence length="141" mass="15025">MQDFWPVASILAAKSLGTRLNYWPSASKALKHAYRKLYKTGPVETPRTFGAATMQAGEGAAANGAETDARPQGPRCLGVNGGLNERFCNANSNRKPLKSGPVVGKNPKNAFVLYRLCCAAKKAQLCVIVVNLNQTAVACCL</sequence>
<dbReference type="Proteomes" id="UP000837857">
    <property type="component" value="Chromosome 19"/>
</dbReference>
<feature type="non-terminal residue" evidence="1">
    <location>
        <position position="141"/>
    </location>
</feature>
<evidence type="ECO:0000313" key="1">
    <source>
        <dbReference type="EMBL" id="CAH2049096.1"/>
    </source>
</evidence>
<gene>
    <name evidence="1" type="ORF">IPOD504_LOCUS6595</name>
</gene>
<keyword evidence="2" id="KW-1185">Reference proteome</keyword>
<dbReference type="EMBL" id="OW152831">
    <property type="protein sequence ID" value="CAH2049096.1"/>
    <property type="molecule type" value="Genomic_DNA"/>
</dbReference>
<proteinExistence type="predicted"/>
<name>A0ABN8I817_9NEOP</name>
<protein>
    <submittedName>
        <fullName evidence="1">Uncharacterized protein</fullName>
    </submittedName>
</protein>